<dbReference type="GeneID" id="96780670"/>
<dbReference type="Proteomes" id="UP000242855">
    <property type="component" value="Chromosome"/>
</dbReference>
<organism evidence="1 2">
    <name type="scientific">Capnocytophaga cynodegmi</name>
    <dbReference type="NCBI Taxonomy" id="28189"/>
    <lineage>
        <taxon>Bacteria</taxon>
        <taxon>Pseudomonadati</taxon>
        <taxon>Bacteroidota</taxon>
        <taxon>Flavobacteriia</taxon>
        <taxon>Flavobacteriales</taxon>
        <taxon>Flavobacteriaceae</taxon>
        <taxon>Capnocytophaga</taxon>
    </lineage>
</organism>
<accession>A0A250E7B4</accession>
<dbReference type="AlphaFoldDB" id="A0A250E7B4"/>
<gene>
    <name evidence="1" type="ORF">CGC48_02530</name>
</gene>
<evidence type="ECO:0008006" key="3">
    <source>
        <dbReference type="Google" id="ProtNLM"/>
    </source>
</evidence>
<dbReference type="KEGG" id="ccyn:CGC48_02530"/>
<sequence length="276" mass="31521">MRDDFSSSTKKILAKRVGYRCSNPSCRKATIGPASDRDKALNIGIAAHITAASEGGARYNEELSHSERKDIDNAIWLCANCAALIDRDTDSYTVEVLKEWKESAEKKALEAINFNERISENPPLLEIDMVYDTWGRFTERISEKNFEVFGETILAGTDYYQYWTLKWRFSLIIYNNSEVTAYNIKLLETQGTKFTSLEKLDRINHIKPLDKLELKGIYSKEFHGTSKEADTELKNVSKDFSDKILEITYYDGKRNELKTKVTFDSGEPVSTMISGK</sequence>
<dbReference type="RefSeq" id="WP_098028353.1">
    <property type="nucleotide sequence ID" value="NZ_CP022378.1"/>
</dbReference>
<protein>
    <recommendedName>
        <fullName evidence="3">HNH endonuclease</fullName>
    </recommendedName>
</protein>
<evidence type="ECO:0000313" key="1">
    <source>
        <dbReference type="EMBL" id="ATA67607.1"/>
    </source>
</evidence>
<dbReference type="EMBL" id="CP022378">
    <property type="protein sequence ID" value="ATA67607.1"/>
    <property type="molecule type" value="Genomic_DNA"/>
</dbReference>
<proteinExistence type="predicted"/>
<evidence type="ECO:0000313" key="2">
    <source>
        <dbReference type="Proteomes" id="UP000242855"/>
    </source>
</evidence>
<reference evidence="1 2" key="1">
    <citation type="journal article" date="2017" name="Genome Announc.">
        <title>Twelve Complete Reference Genomes of Clinical Isolates in the Capnocytophaga Genus.</title>
        <authorList>
            <person name="Villarma A."/>
            <person name="Gulvik C.A."/>
            <person name="Rowe L.A."/>
            <person name="Sheth M."/>
            <person name="Juieng P."/>
            <person name="Nicholson A.C."/>
            <person name="Loparev V.N."/>
            <person name="McQuiston J.R."/>
        </authorList>
    </citation>
    <scope>NUCLEOTIDE SEQUENCE [LARGE SCALE GENOMIC DNA]</scope>
    <source>
        <strain evidence="1 2">G7591</strain>
    </source>
</reference>
<name>A0A250E7B4_9FLAO</name>